<dbReference type="GO" id="GO:0005634">
    <property type="term" value="C:nucleus"/>
    <property type="evidence" value="ECO:0007669"/>
    <property type="project" value="UniProtKB-SubCell"/>
</dbReference>
<evidence type="ECO:0000256" key="3">
    <source>
        <dbReference type="ARBA" id="ARBA00023242"/>
    </source>
</evidence>
<keyword evidence="3" id="KW-0539">Nucleus</keyword>
<dbReference type="InterPro" id="IPR033467">
    <property type="entry name" value="Tesmin/TSO1-like_CXC"/>
</dbReference>
<feature type="region of interest" description="Disordered" evidence="4">
    <location>
        <begin position="929"/>
        <end position="1012"/>
    </location>
</feature>
<dbReference type="PANTHER" id="PTHR46159:SF6">
    <property type="entry name" value="OS12G0605300 PROTEIN"/>
    <property type="match status" value="1"/>
</dbReference>
<evidence type="ECO:0000313" key="7">
    <source>
        <dbReference type="RefSeq" id="XP_010254334.1"/>
    </source>
</evidence>
<evidence type="ECO:0000256" key="2">
    <source>
        <dbReference type="ARBA" id="ARBA00007267"/>
    </source>
</evidence>
<feature type="compositionally biased region" description="Polar residues" evidence="4">
    <location>
        <begin position="527"/>
        <end position="542"/>
    </location>
</feature>
<proteinExistence type="inferred from homology"/>
<dbReference type="InterPro" id="IPR044522">
    <property type="entry name" value="TSO1-like"/>
</dbReference>
<dbReference type="SMART" id="SM01114">
    <property type="entry name" value="CXC"/>
    <property type="match status" value="2"/>
</dbReference>
<evidence type="ECO:0000259" key="5">
    <source>
        <dbReference type="PROSITE" id="PS51634"/>
    </source>
</evidence>
<dbReference type="STRING" id="4432.A0A1U7ZYQ1"/>
<evidence type="ECO:0000256" key="4">
    <source>
        <dbReference type="SAM" id="MobiDB-lite"/>
    </source>
</evidence>
<dbReference type="OrthoDB" id="6283463at2759"/>
<protein>
    <submittedName>
        <fullName evidence="7">Protein tesmin/TSO1-like CXC 4</fullName>
    </submittedName>
</protein>
<feature type="region of interest" description="Disordered" evidence="4">
    <location>
        <begin position="818"/>
        <end position="845"/>
    </location>
</feature>
<dbReference type="PROSITE" id="PS51634">
    <property type="entry name" value="CRC"/>
    <property type="match status" value="1"/>
</dbReference>
<feature type="region of interest" description="Disordered" evidence="4">
    <location>
        <begin position="521"/>
        <end position="542"/>
    </location>
</feature>
<name>A0A1U7ZYQ1_NELNU</name>
<comment type="subcellular location">
    <subcellularLocation>
        <location evidence="1">Nucleus</location>
    </subcellularLocation>
</comment>
<dbReference type="OMA" id="YCAESCA"/>
<dbReference type="Pfam" id="PF03638">
    <property type="entry name" value="TCR"/>
    <property type="match status" value="2"/>
</dbReference>
<accession>A0A1U7ZYQ1</accession>
<dbReference type="GO" id="GO:0003700">
    <property type="term" value="F:DNA-binding transcription factor activity"/>
    <property type="evidence" value="ECO:0007669"/>
    <property type="project" value="InterPro"/>
</dbReference>
<dbReference type="RefSeq" id="XP_010254334.1">
    <property type="nucleotide sequence ID" value="XM_010256032.2"/>
</dbReference>
<feature type="compositionally biased region" description="Polar residues" evidence="4">
    <location>
        <begin position="821"/>
        <end position="831"/>
    </location>
</feature>
<comment type="similarity">
    <text evidence="2">Belongs to the lin-54 family.</text>
</comment>
<dbReference type="Proteomes" id="UP000189703">
    <property type="component" value="Unplaced"/>
</dbReference>
<dbReference type="GeneID" id="104595334"/>
<sequence>MDSPESNRIVTTSSSPAVQDSPFFNYLSNLSPIKPVKTVHVAQGFSELNFPAPAPVFTSPRINTQRDVSFLKRPQYPHPSKIEFSQHDDRTKMLAAGSHTSEPPVTQSMVDTIDCTQNKCDSTYSLEVHPCSPSECIDEYLADPVDVDSANSADSVDSCLKQSNDVPREIQSHCTSSKETILKSNIEIDAGKDTDSKVLASHTSLEQAGENLLRKSLLPLKLVAAEGKQKDGEKLFHESLCVIPEKVNGFLQSDLPTEPVSATQNGENSSAELVTDYSLLESKKKEQEVVGIDRERSALSASLCHNRPQDVKLQNAEVGQQDEWNCTPQLLHESLQIVQACEGHDENSGAISNGSENRISHDFEAASQHQRGTLRRCLQFEIAEAQRNILGTSCCQNTQNVITNPGLPANSKDSEILVSSHHEPSTTSSIGRPVNLSQLISPNLSICATKNTEAHMEKVDKHVQNSENALMIAPKPSGIGLHLNSIVNSVAMGSGATASVNSTEKDRPSLLGMKSQSVINYHFPEDPNTSSHSTSTAENFSYNNDDRQESQAIVLASTVHTQSPRIVKPMGNLKSKLIEHHTTPCDAKRSAPENANKLEELNQLSPKKKRKRVSYTTENVGCKRCNCKRSKCLKLYCECFAAGVYCAEPCACLECFNKPEYEDTVLSTRQQIESRNPLAFAPKIVCRVTEFPANSGEDSNRMTPSSARHKRGCNCKKSLCLKKYCECFQAGVGCSEGCRCEGCKNVYGMKEEIVYKRADERREDVSGKKMGMVETRSEILHSEQCHPQHLSPLTPSFQCSNHGKDILRSRLPVRRYLPSPESDTTVLSSYGKSPLSPVDSNNNERQQKMSVEIVDMISYDQDVDCLTSGEMDQFSPRWDGLVDMCDLTPKPHPPSRAMVSSASSNSKDCKKVLRAQLCHRNGRLSAISSLRQSSPITPVTQLGGSKFPQESDSDSALYGILEDDTPDILKDTPTPIKTVKASSPNQKRVSPPHSRLHELRSSSSPGLRSGRKFILQAVPSFPPLTPYSDPKSCSSEK</sequence>
<feature type="domain" description="CRC" evidence="5">
    <location>
        <begin position="621"/>
        <end position="748"/>
    </location>
</feature>
<dbReference type="PANTHER" id="PTHR46159">
    <property type="entry name" value="PROTEIN TESMIN/TSO1-LIKE CXC 2"/>
    <property type="match status" value="1"/>
</dbReference>
<reference evidence="7" key="1">
    <citation type="submission" date="2025-08" db="UniProtKB">
        <authorList>
            <consortium name="RefSeq"/>
        </authorList>
    </citation>
    <scope>IDENTIFICATION</scope>
</reference>
<feature type="compositionally biased region" description="Polar residues" evidence="4">
    <location>
        <begin position="929"/>
        <end position="943"/>
    </location>
</feature>
<organism evidence="6 7">
    <name type="scientific">Nelumbo nucifera</name>
    <name type="common">Sacred lotus</name>
    <dbReference type="NCBI Taxonomy" id="4432"/>
    <lineage>
        <taxon>Eukaryota</taxon>
        <taxon>Viridiplantae</taxon>
        <taxon>Streptophyta</taxon>
        <taxon>Embryophyta</taxon>
        <taxon>Tracheophyta</taxon>
        <taxon>Spermatophyta</taxon>
        <taxon>Magnoliopsida</taxon>
        <taxon>Proteales</taxon>
        <taxon>Nelumbonaceae</taxon>
        <taxon>Nelumbo</taxon>
    </lineage>
</organism>
<dbReference type="KEGG" id="nnu:104595334"/>
<evidence type="ECO:0000313" key="6">
    <source>
        <dbReference type="Proteomes" id="UP000189703"/>
    </source>
</evidence>
<dbReference type="InterPro" id="IPR005172">
    <property type="entry name" value="CRC"/>
</dbReference>
<dbReference type="AlphaFoldDB" id="A0A1U7ZYQ1"/>
<dbReference type="eggNOG" id="KOG1171">
    <property type="taxonomic scope" value="Eukaryota"/>
</dbReference>
<evidence type="ECO:0000256" key="1">
    <source>
        <dbReference type="ARBA" id="ARBA00004123"/>
    </source>
</evidence>
<dbReference type="InParanoid" id="A0A1U7ZYQ1"/>
<gene>
    <name evidence="7" type="primary">LOC104595334</name>
</gene>
<keyword evidence="6" id="KW-1185">Reference proteome</keyword>